<feature type="compositionally biased region" description="Low complexity" evidence="1">
    <location>
        <begin position="137"/>
        <end position="178"/>
    </location>
</feature>
<comment type="caution">
    <text evidence="2">The sequence shown here is derived from an EMBL/GenBank/DDBJ whole genome shotgun (WGS) entry which is preliminary data.</text>
</comment>
<feature type="region of interest" description="Disordered" evidence="1">
    <location>
        <begin position="385"/>
        <end position="409"/>
    </location>
</feature>
<dbReference type="Proteomes" id="UP000780801">
    <property type="component" value="Unassembled WGS sequence"/>
</dbReference>
<dbReference type="OrthoDB" id="2409114at2759"/>
<protein>
    <submittedName>
        <fullName evidence="2">Uncharacterized protein</fullName>
    </submittedName>
</protein>
<feature type="region of interest" description="Disordered" evidence="1">
    <location>
        <begin position="70"/>
        <end position="263"/>
    </location>
</feature>
<dbReference type="EMBL" id="JAABOA010000115">
    <property type="protein sequence ID" value="KAF9585829.1"/>
    <property type="molecule type" value="Genomic_DNA"/>
</dbReference>
<proteinExistence type="predicted"/>
<evidence type="ECO:0000256" key="1">
    <source>
        <dbReference type="SAM" id="MobiDB-lite"/>
    </source>
</evidence>
<dbReference type="AlphaFoldDB" id="A0A9P6G2C6"/>
<evidence type="ECO:0000313" key="3">
    <source>
        <dbReference type="Proteomes" id="UP000780801"/>
    </source>
</evidence>
<feature type="compositionally biased region" description="Low complexity" evidence="1">
    <location>
        <begin position="103"/>
        <end position="117"/>
    </location>
</feature>
<name>A0A9P6G2C6_9FUNG</name>
<feature type="compositionally biased region" description="Basic and acidic residues" evidence="1">
    <location>
        <begin position="220"/>
        <end position="237"/>
    </location>
</feature>
<gene>
    <name evidence="2" type="ORF">BGW38_000540</name>
</gene>
<sequence>MVSAITPDMNSADTNSVERTKTQTQRIISRNQGAQYRSQLITIDFDALPAPTTPLPNPIPEVSSIRTTLATQGNAARKSSPDKTIMPLITTSLRPPPRPLANSLPSRPRSVTSPTSLGAPPSESLPPVPAILHSNDSPHISSTPTSPTSPISRPSRSPRQEASSPTSVSRSSMRSASVGRTGGSPKNRPIHRIPQAGDVSAEITAVKDKGRARLMAPRSEPSKVEQNELMRNMEEPQSKSTSSTTSERLSTSSYSTVSAEEDDSHRPASLFATRYYGIESSMRWREGVDPVEKRFMSTSGSWRCQDRFAIFFRPGDLIGPDQVVTKTFWSEAWPYPIETILYGTTGPFLPSPGNPVEMETERSVGHLSDYEGEHQITRSRLSGIRMSSSESQLKISASNPSSARGREPRYINSEGVQKIAKVTIAMPDVAINQMEMVKAPIRVELRIYILEAPLRIHANAFLLGKTVVGNTELFV</sequence>
<feature type="compositionally biased region" description="Polar residues" evidence="1">
    <location>
        <begin position="385"/>
        <end position="402"/>
    </location>
</feature>
<reference evidence="2" key="1">
    <citation type="journal article" date="2020" name="Fungal Divers.">
        <title>Resolving the Mortierellaceae phylogeny through synthesis of multi-gene phylogenetics and phylogenomics.</title>
        <authorList>
            <person name="Vandepol N."/>
            <person name="Liber J."/>
            <person name="Desiro A."/>
            <person name="Na H."/>
            <person name="Kennedy M."/>
            <person name="Barry K."/>
            <person name="Grigoriev I.V."/>
            <person name="Miller A.N."/>
            <person name="O'Donnell K."/>
            <person name="Stajich J.E."/>
            <person name="Bonito G."/>
        </authorList>
    </citation>
    <scope>NUCLEOTIDE SEQUENCE</scope>
    <source>
        <strain evidence="2">KOD1015</strain>
    </source>
</reference>
<keyword evidence="3" id="KW-1185">Reference proteome</keyword>
<feature type="region of interest" description="Disordered" evidence="1">
    <location>
        <begin position="1"/>
        <end position="26"/>
    </location>
</feature>
<accession>A0A9P6G2C6</accession>
<evidence type="ECO:0000313" key="2">
    <source>
        <dbReference type="EMBL" id="KAF9585829.1"/>
    </source>
</evidence>
<organism evidence="2 3">
    <name type="scientific">Lunasporangiospora selenospora</name>
    <dbReference type="NCBI Taxonomy" id="979761"/>
    <lineage>
        <taxon>Eukaryota</taxon>
        <taxon>Fungi</taxon>
        <taxon>Fungi incertae sedis</taxon>
        <taxon>Mucoromycota</taxon>
        <taxon>Mortierellomycotina</taxon>
        <taxon>Mortierellomycetes</taxon>
        <taxon>Mortierellales</taxon>
        <taxon>Mortierellaceae</taxon>
        <taxon>Lunasporangiospora</taxon>
    </lineage>
</organism>
<feature type="compositionally biased region" description="Low complexity" evidence="1">
    <location>
        <begin position="238"/>
        <end position="258"/>
    </location>
</feature>